<dbReference type="InterPro" id="IPR009057">
    <property type="entry name" value="Homeodomain-like_sf"/>
</dbReference>
<evidence type="ECO:0000256" key="5">
    <source>
        <dbReference type="ARBA" id="ARBA00023242"/>
    </source>
</evidence>
<dbReference type="SUPFAM" id="SSF46689">
    <property type="entry name" value="Homeodomain-like"/>
    <property type="match status" value="1"/>
</dbReference>
<dbReference type="PROSITE" id="PS00027">
    <property type="entry name" value="HOMEOBOX_1"/>
    <property type="match status" value="1"/>
</dbReference>
<dbReference type="GO" id="GO:0048513">
    <property type="term" value="P:animal organ development"/>
    <property type="evidence" value="ECO:0007669"/>
    <property type="project" value="TreeGrafter"/>
</dbReference>
<evidence type="ECO:0000256" key="1">
    <source>
        <dbReference type="ARBA" id="ARBA00004123"/>
    </source>
</evidence>
<dbReference type="PANTHER" id="PTHR45921">
    <property type="entry name" value="IP01054P"/>
    <property type="match status" value="1"/>
</dbReference>
<evidence type="ECO:0000256" key="7">
    <source>
        <dbReference type="RuleBase" id="RU000682"/>
    </source>
</evidence>
<comment type="subcellular location">
    <subcellularLocation>
        <location evidence="1 6 7">Nucleus</location>
    </subcellularLocation>
</comment>
<accession>A0A915EC04</accession>
<dbReference type="Pfam" id="PF00046">
    <property type="entry name" value="Homeodomain"/>
    <property type="match status" value="1"/>
</dbReference>
<dbReference type="Proteomes" id="UP000887574">
    <property type="component" value="Unplaced"/>
</dbReference>
<evidence type="ECO:0000256" key="3">
    <source>
        <dbReference type="ARBA" id="ARBA00023125"/>
    </source>
</evidence>
<protein>
    <submittedName>
        <fullName evidence="10">Homeobox domain-containing protein</fullName>
    </submittedName>
</protein>
<dbReference type="InterPro" id="IPR042247">
    <property type="entry name" value="TLX1/2/3"/>
</dbReference>
<evidence type="ECO:0000256" key="6">
    <source>
        <dbReference type="PROSITE-ProRule" id="PRU00108"/>
    </source>
</evidence>
<dbReference type="FunFam" id="1.10.10.60:FF:000040">
    <property type="entry name" value="T-cell leukemia homeobox protein 3"/>
    <property type="match status" value="1"/>
</dbReference>
<evidence type="ECO:0000256" key="4">
    <source>
        <dbReference type="ARBA" id="ARBA00023155"/>
    </source>
</evidence>
<dbReference type="AlphaFoldDB" id="A0A915EC04"/>
<keyword evidence="4 6" id="KW-0371">Homeobox</keyword>
<dbReference type="InterPro" id="IPR001356">
    <property type="entry name" value="HD"/>
</dbReference>
<dbReference type="GO" id="GO:0005634">
    <property type="term" value="C:nucleus"/>
    <property type="evidence" value="ECO:0007669"/>
    <property type="project" value="UniProtKB-SubCell"/>
</dbReference>
<reference evidence="10" key="1">
    <citation type="submission" date="2022-11" db="UniProtKB">
        <authorList>
            <consortium name="WormBaseParasite"/>
        </authorList>
    </citation>
    <scope>IDENTIFICATION</scope>
</reference>
<organism evidence="9 10">
    <name type="scientific">Ditylenchus dipsaci</name>
    <dbReference type="NCBI Taxonomy" id="166011"/>
    <lineage>
        <taxon>Eukaryota</taxon>
        <taxon>Metazoa</taxon>
        <taxon>Ecdysozoa</taxon>
        <taxon>Nematoda</taxon>
        <taxon>Chromadorea</taxon>
        <taxon>Rhabditida</taxon>
        <taxon>Tylenchina</taxon>
        <taxon>Tylenchomorpha</taxon>
        <taxon>Sphaerularioidea</taxon>
        <taxon>Anguinidae</taxon>
        <taxon>Anguininae</taxon>
        <taxon>Ditylenchus</taxon>
    </lineage>
</organism>
<keyword evidence="9" id="KW-1185">Reference proteome</keyword>
<feature type="domain" description="Homeobox" evidence="8">
    <location>
        <begin position="106"/>
        <end position="166"/>
    </location>
</feature>
<evidence type="ECO:0000313" key="9">
    <source>
        <dbReference type="Proteomes" id="UP000887574"/>
    </source>
</evidence>
<evidence type="ECO:0000256" key="2">
    <source>
        <dbReference type="ARBA" id="ARBA00022473"/>
    </source>
</evidence>
<dbReference type="WBParaSite" id="jg4736">
    <property type="protein sequence ID" value="jg4736"/>
    <property type="gene ID" value="jg4736"/>
</dbReference>
<keyword evidence="5 6" id="KW-0539">Nucleus</keyword>
<dbReference type="SMART" id="SM00389">
    <property type="entry name" value="HOX"/>
    <property type="match status" value="1"/>
</dbReference>
<keyword evidence="3 6" id="KW-0238">DNA-binding</keyword>
<evidence type="ECO:0000313" key="10">
    <source>
        <dbReference type="WBParaSite" id="jg4736"/>
    </source>
</evidence>
<name>A0A915EC04_9BILA</name>
<dbReference type="GO" id="GO:0000981">
    <property type="term" value="F:DNA-binding transcription factor activity, RNA polymerase II-specific"/>
    <property type="evidence" value="ECO:0007669"/>
    <property type="project" value="InterPro"/>
</dbReference>
<evidence type="ECO:0000259" key="8">
    <source>
        <dbReference type="PROSITE" id="PS50071"/>
    </source>
</evidence>
<feature type="DNA-binding region" description="Homeobox" evidence="6">
    <location>
        <begin position="108"/>
        <end position="167"/>
    </location>
</feature>
<dbReference type="CDD" id="cd00086">
    <property type="entry name" value="homeodomain"/>
    <property type="match status" value="1"/>
</dbReference>
<keyword evidence="2" id="KW-0217">Developmental protein</keyword>
<dbReference type="GO" id="GO:0000978">
    <property type="term" value="F:RNA polymerase II cis-regulatory region sequence-specific DNA binding"/>
    <property type="evidence" value="ECO:0007669"/>
    <property type="project" value="TreeGrafter"/>
</dbReference>
<dbReference type="PANTHER" id="PTHR45921:SF6">
    <property type="entry name" value="C15"/>
    <property type="match status" value="1"/>
</dbReference>
<dbReference type="PROSITE" id="PS50071">
    <property type="entry name" value="HOMEOBOX_2"/>
    <property type="match status" value="1"/>
</dbReference>
<dbReference type="Gene3D" id="1.10.10.60">
    <property type="entry name" value="Homeodomain-like"/>
    <property type="match status" value="1"/>
</dbReference>
<proteinExistence type="predicted"/>
<sequence>MSTISTPMLSFGINTILQPLQSSNKLEEESSHCFNLAYLSALTYSLANLQAAEENSNNQSNPSFGLAEPSYFVNYPSSPILTHQNQQLRHTESKRIGHPYQSRVPAKHKKPRTSFTKSQVALLESRFNEQKYLASAERALLAGELNMSDAQVKTWYQNRRTKWRRQEAEEREFEGKAAAKIFSLATSYIFPGSMTSNT</sequence>
<dbReference type="InterPro" id="IPR017970">
    <property type="entry name" value="Homeobox_CS"/>
</dbReference>